<dbReference type="AlphaFoldDB" id="A0A2P2KR03"/>
<proteinExistence type="predicted"/>
<name>A0A2P2KR03_RHIMU</name>
<organism evidence="1">
    <name type="scientific">Rhizophora mucronata</name>
    <name type="common">Asiatic mangrove</name>
    <dbReference type="NCBI Taxonomy" id="61149"/>
    <lineage>
        <taxon>Eukaryota</taxon>
        <taxon>Viridiplantae</taxon>
        <taxon>Streptophyta</taxon>
        <taxon>Embryophyta</taxon>
        <taxon>Tracheophyta</taxon>
        <taxon>Spermatophyta</taxon>
        <taxon>Magnoliopsida</taxon>
        <taxon>eudicotyledons</taxon>
        <taxon>Gunneridae</taxon>
        <taxon>Pentapetalae</taxon>
        <taxon>rosids</taxon>
        <taxon>fabids</taxon>
        <taxon>Malpighiales</taxon>
        <taxon>Rhizophoraceae</taxon>
        <taxon>Rhizophora</taxon>
    </lineage>
</organism>
<keyword evidence="1" id="KW-0121">Carboxypeptidase</keyword>
<accession>A0A2P2KR03</accession>
<dbReference type="GO" id="GO:0004180">
    <property type="term" value="F:carboxypeptidase activity"/>
    <property type="evidence" value="ECO:0007669"/>
    <property type="project" value="UniProtKB-KW"/>
</dbReference>
<protein>
    <submittedName>
        <fullName evidence="1">Serine carboxypeptidase-like 51</fullName>
    </submittedName>
</protein>
<evidence type="ECO:0000313" key="1">
    <source>
        <dbReference type="EMBL" id="MBX08168.1"/>
    </source>
</evidence>
<dbReference type="EMBL" id="GGEC01027684">
    <property type="protein sequence ID" value="MBX08168.1"/>
    <property type="molecule type" value="Transcribed_RNA"/>
</dbReference>
<sequence length="45" mass="5315">MACRDPLLCKDFYTATKTCVLWVSLPRNPTLLIHLQFLQQWLSLH</sequence>
<keyword evidence="1" id="KW-0378">Hydrolase</keyword>
<reference evidence="1" key="1">
    <citation type="submission" date="2018-02" db="EMBL/GenBank/DDBJ databases">
        <title>Rhizophora mucronata_Transcriptome.</title>
        <authorList>
            <person name="Meera S.P."/>
            <person name="Sreeshan A."/>
            <person name="Augustine A."/>
        </authorList>
    </citation>
    <scope>NUCLEOTIDE SEQUENCE</scope>
    <source>
        <tissue evidence="1">Leaf</tissue>
    </source>
</reference>
<dbReference type="EMBL" id="GGEC01027682">
    <property type="protein sequence ID" value="MBX08166.1"/>
    <property type="molecule type" value="Transcribed_RNA"/>
</dbReference>
<keyword evidence="1" id="KW-0645">Protease</keyword>